<dbReference type="Proteomes" id="UP001152598">
    <property type="component" value="Unassembled WGS sequence"/>
</dbReference>
<dbReference type="NCBIfam" id="TIGR02366">
    <property type="entry name" value="DHAK_reg"/>
    <property type="match status" value="1"/>
</dbReference>
<gene>
    <name evidence="4" type="primary">dhaS</name>
    <name evidence="4" type="ORF">OGZ50_03905</name>
</gene>
<dbReference type="Pfam" id="PF00440">
    <property type="entry name" value="TetR_N"/>
    <property type="match status" value="1"/>
</dbReference>
<dbReference type="SUPFAM" id="SSF48498">
    <property type="entry name" value="Tetracyclin repressor-like, C-terminal domain"/>
    <property type="match status" value="2"/>
</dbReference>
<dbReference type="SUPFAM" id="SSF46689">
    <property type="entry name" value="Homeodomain-like"/>
    <property type="match status" value="1"/>
</dbReference>
<dbReference type="RefSeq" id="WP_278228266.1">
    <property type="nucleotide sequence ID" value="NZ_JAOWLV010000002.1"/>
</dbReference>
<dbReference type="AlphaFoldDB" id="A0AAP3Z097"/>
<accession>A0AAP3Z097</accession>
<evidence type="ECO:0000313" key="5">
    <source>
        <dbReference type="Proteomes" id="UP001152598"/>
    </source>
</evidence>
<feature type="DNA-binding region" description="H-T-H motif" evidence="2">
    <location>
        <begin position="28"/>
        <end position="47"/>
    </location>
</feature>
<proteinExistence type="predicted"/>
<sequence>MKKSIITQKIIAKAFKDLMQSNAYHQISVSDIMQTAKIRRQTFYNYFQNQEELLSWIFENDFAELINDNLDYYGWQNELLLLLRYLDENQIFYQKIFVIDKNFEHFFLIQWEHFFLIQWENLLDKVIFDQEKKSDYHWSDLEKSFICRYNAAAICAITRESIIRGNSLEKLYSQIVNLLLAQIKIFES</sequence>
<feature type="domain" description="HTH tetR-type" evidence="3">
    <location>
        <begin position="5"/>
        <end position="65"/>
    </location>
</feature>
<dbReference type="EMBL" id="JAOWLV010000002">
    <property type="protein sequence ID" value="MDG4975878.1"/>
    <property type="molecule type" value="Genomic_DNA"/>
</dbReference>
<dbReference type="PANTHER" id="PTHR43479">
    <property type="entry name" value="ACREF/ENVCD OPERON REPRESSOR-RELATED"/>
    <property type="match status" value="1"/>
</dbReference>
<dbReference type="Gene3D" id="1.10.357.10">
    <property type="entry name" value="Tetracycline Repressor, domain 2"/>
    <property type="match status" value="1"/>
</dbReference>
<name>A0AAP3Z097_9LACT</name>
<dbReference type="GO" id="GO:0003677">
    <property type="term" value="F:DNA binding"/>
    <property type="evidence" value="ECO:0007669"/>
    <property type="project" value="UniProtKB-UniRule"/>
</dbReference>
<evidence type="ECO:0000256" key="2">
    <source>
        <dbReference type="PROSITE-ProRule" id="PRU00335"/>
    </source>
</evidence>
<dbReference type="PANTHER" id="PTHR43479:SF7">
    <property type="entry name" value="TETR-FAMILY TRANSCRIPTIONAL REGULATOR"/>
    <property type="match status" value="1"/>
</dbReference>
<keyword evidence="4" id="KW-0808">Transferase</keyword>
<keyword evidence="4" id="KW-0418">Kinase</keyword>
<reference evidence="4" key="1">
    <citation type="submission" date="2022-10" db="EMBL/GenBank/DDBJ databases">
        <authorList>
            <person name="Turner M.S."/>
            <person name="Huang W."/>
        </authorList>
    </citation>
    <scope>NUCLEOTIDE SEQUENCE</scope>
    <source>
        <strain evidence="4">54</strain>
    </source>
</reference>
<dbReference type="InterPro" id="IPR050624">
    <property type="entry name" value="HTH-type_Tx_Regulator"/>
</dbReference>
<keyword evidence="1 2" id="KW-0238">DNA-binding</keyword>
<dbReference type="GO" id="GO:0016301">
    <property type="term" value="F:kinase activity"/>
    <property type="evidence" value="ECO:0007669"/>
    <property type="project" value="UniProtKB-KW"/>
</dbReference>
<protein>
    <submittedName>
        <fullName evidence="4">Dihydroxyacetone kinase transcriptional activator DhaS</fullName>
    </submittedName>
</protein>
<dbReference type="InterPro" id="IPR012738">
    <property type="entry name" value="Tscrpt_reg_DhaS"/>
</dbReference>
<organism evidence="4 5">
    <name type="scientific">Lactococcus lactis</name>
    <dbReference type="NCBI Taxonomy" id="1358"/>
    <lineage>
        <taxon>Bacteria</taxon>
        <taxon>Bacillati</taxon>
        <taxon>Bacillota</taxon>
        <taxon>Bacilli</taxon>
        <taxon>Lactobacillales</taxon>
        <taxon>Streptococcaceae</taxon>
        <taxon>Lactococcus</taxon>
    </lineage>
</organism>
<evidence type="ECO:0000256" key="1">
    <source>
        <dbReference type="ARBA" id="ARBA00023125"/>
    </source>
</evidence>
<reference evidence="4" key="2">
    <citation type="journal article" date="2023" name="Food Microbiol.">
        <title>Evaluation of the fermentation potential of lactic acid bacteria isolated from herbs, fruits and vegetables as starter cultures in nut-based milk alternatives.</title>
        <authorList>
            <person name="Huang W."/>
            <person name="Dong A."/>
            <person name="Pham H.T."/>
            <person name="Zhou C."/>
            <person name="Huo Z."/>
            <person name="Watjen A.P."/>
            <person name="Prakash S."/>
            <person name="Bang-Berthelsen C.H."/>
            <person name="Turner M.S."/>
        </authorList>
    </citation>
    <scope>NUCLEOTIDE SEQUENCE</scope>
    <source>
        <strain evidence="4">54</strain>
    </source>
</reference>
<evidence type="ECO:0000259" key="3">
    <source>
        <dbReference type="PROSITE" id="PS50977"/>
    </source>
</evidence>
<comment type="caution">
    <text evidence="4">The sequence shown here is derived from an EMBL/GenBank/DDBJ whole genome shotgun (WGS) entry which is preliminary data.</text>
</comment>
<dbReference type="InterPro" id="IPR001647">
    <property type="entry name" value="HTH_TetR"/>
</dbReference>
<dbReference type="InterPro" id="IPR036271">
    <property type="entry name" value="Tet_transcr_reg_TetR-rel_C_sf"/>
</dbReference>
<dbReference type="PROSITE" id="PS50977">
    <property type="entry name" value="HTH_TETR_2"/>
    <property type="match status" value="1"/>
</dbReference>
<evidence type="ECO:0000313" key="4">
    <source>
        <dbReference type="EMBL" id="MDG4975878.1"/>
    </source>
</evidence>
<dbReference type="InterPro" id="IPR009057">
    <property type="entry name" value="Homeodomain-like_sf"/>
</dbReference>